<evidence type="ECO:0000256" key="1">
    <source>
        <dbReference type="ARBA" id="ARBA00009437"/>
    </source>
</evidence>
<gene>
    <name evidence="7" type="ORF">SAMN05660284_02810</name>
</gene>
<dbReference type="PANTHER" id="PTHR30537">
    <property type="entry name" value="HTH-TYPE TRANSCRIPTIONAL REGULATOR"/>
    <property type="match status" value="1"/>
</dbReference>
<feature type="compositionally biased region" description="Low complexity" evidence="5">
    <location>
        <begin position="304"/>
        <end position="320"/>
    </location>
</feature>
<dbReference type="STRING" id="83765.SAMN05660284_02810"/>
<name>A0A1I5E228_9NEIS</name>
<comment type="similarity">
    <text evidence="1">Belongs to the LysR transcriptional regulatory family.</text>
</comment>
<evidence type="ECO:0000256" key="2">
    <source>
        <dbReference type="ARBA" id="ARBA00023015"/>
    </source>
</evidence>
<dbReference type="FunFam" id="3.40.190.290:FF:000001">
    <property type="entry name" value="Transcriptional regulator, LysR family"/>
    <property type="match status" value="1"/>
</dbReference>
<dbReference type="Proteomes" id="UP000242869">
    <property type="component" value="Unassembled WGS sequence"/>
</dbReference>
<dbReference type="PROSITE" id="PS50931">
    <property type="entry name" value="HTH_LYSR"/>
    <property type="match status" value="1"/>
</dbReference>
<evidence type="ECO:0000256" key="5">
    <source>
        <dbReference type="SAM" id="MobiDB-lite"/>
    </source>
</evidence>
<dbReference type="InterPro" id="IPR000847">
    <property type="entry name" value="LysR_HTH_N"/>
</dbReference>
<dbReference type="AlphaFoldDB" id="A0A1I5E228"/>
<evidence type="ECO:0000259" key="6">
    <source>
        <dbReference type="PROSITE" id="PS50931"/>
    </source>
</evidence>
<dbReference type="OrthoDB" id="9178040at2"/>
<proteinExistence type="inferred from homology"/>
<evidence type="ECO:0000256" key="4">
    <source>
        <dbReference type="ARBA" id="ARBA00023163"/>
    </source>
</evidence>
<dbReference type="InterPro" id="IPR036390">
    <property type="entry name" value="WH_DNA-bd_sf"/>
</dbReference>
<reference evidence="8" key="1">
    <citation type="submission" date="2016-10" db="EMBL/GenBank/DDBJ databases">
        <authorList>
            <person name="Varghese N."/>
            <person name="Submissions S."/>
        </authorList>
    </citation>
    <scope>NUCLEOTIDE SEQUENCE [LARGE SCALE GENOMIC DNA]</scope>
    <source>
        <strain evidence="8">DSM 6150</strain>
    </source>
</reference>
<dbReference type="GO" id="GO:0006351">
    <property type="term" value="P:DNA-templated transcription"/>
    <property type="evidence" value="ECO:0007669"/>
    <property type="project" value="TreeGrafter"/>
</dbReference>
<evidence type="ECO:0000256" key="3">
    <source>
        <dbReference type="ARBA" id="ARBA00023125"/>
    </source>
</evidence>
<feature type="region of interest" description="Disordered" evidence="5">
    <location>
        <begin position="300"/>
        <end position="320"/>
    </location>
</feature>
<keyword evidence="2" id="KW-0805">Transcription regulation</keyword>
<dbReference type="InterPro" id="IPR058163">
    <property type="entry name" value="LysR-type_TF_proteobact-type"/>
</dbReference>
<evidence type="ECO:0000313" key="7">
    <source>
        <dbReference type="EMBL" id="SFO05433.1"/>
    </source>
</evidence>
<protein>
    <submittedName>
        <fullName evidence="7">DNA-binding transcriptional regulator, LysR family</fullName>
    </submittedName>
</protein>
<dbReference type="PANTHER" id="PTHR30537:SF5">
    <property type="entry name" value="HTH-TYPE TRANSCRIPTIONAL ACTIVATOR TTDR-RELATED"/>
    <property type="match status" value="1"/>
</dbReference>
<dbReference type="CDD" id="cd08479">
    <property type="entry name" value="PBP2_CrgA_like_9"/>
    <property type="match status" value="1"/>
</dbReference>
<accession>A0A1I5E228</accession>
<dbReference type="GO" id="GO:0003700">
    <property type="term" value="F:DNA-binding transcription factor activity"/>
    <property type="evidence" value="ECO:0007669"/>
    <property type="project" value="InterPro"/>
</dbReference>
<keyword evidence="8" id="KW-1185">Reference proteome</keyword>
<dbReference type="FunFam" id="1.10.10.10:FF:000001">
    <property type="entry name" value="LysR family transcriptional regulator"/>
    <property type="match status" value="1"/>
</dbReference>
<evidence type="ECO:0000313" key="8">
    <source>
        <dbReference type="Proteomes" id="UP000242869"/>
    </source>
</evidence>
<dbReference type="Gene3D" id="1.10.10.10">
    <property type="entry name" value="Winged helix-like DNA-binding domain superfamily/Winged helix DNA-binding domain"/>
    <property type="match status" value="1"/>
</dbReference>
<dbReference type="SUPFAM" id="SSF46785">
    <property type="entry name" value="Winged helix' DNA-binding domain"/>
    <property type="match status" value="1"/>
</dbReference>
<sequence>MDALTELEFFSILVKAGSLSAAARELDLTPPAISKRLAQLEARLGVRLLNRTTRHISVTSEGAVYLNHARRILRDIQEMEQEVLNSRSLPKGLLRVNATLGFGRTYIAPTISAFIRQYPDMEVQLNLSVAPQNIAEGDIDVGIRFGLPPDSNIIARKIMPNRRFICASPLYLKKFPAPVIPSDLAKHNCIVLRQDETACGLWRFRHGDTTDTVKVKGALSSNDGEVVLNWALEGHGILMRAEWDIAKYLRSGRLVRLLSDYNLPSADIYAVYPERHYLSTKVRVFIDFLAARFSEQKPAAMLSDAQTTEENTDTDAAASE</sequence>
<dbReference type="InterPro" id="IPR005119">
    <property type="entry name" value="LysR_subst-bd"/>
</dbReference>
<dbReference type="GO" id="GO:0043565">
    <property type="term" value="F:sequence-specific DNA binding"/>
    <property type="evidence" value="ECO:0007669"/>
    <property type="project" value="TreeGrafter"/>
</dbReference>
<feature type="domain" description="HTH lysR-type" evidence="6">
    <location>
        <begin position="1"/>
        <end position="59"/>
    </location>
</feature>
<dbReference type="InterPro" id="IPR036388">
    <property type="entry name" value="WH-like_DNA-bd_sf"/>
</dbReference>
<dbReference type="Pfam" id="PF00126">
    <property type="entry name" value="HTH_1"/>
    <property type="match status" value="1"/>
</dbReference>
<dbReference type="RefSeq" id="WP_091198360.1">
    <property type="nucleotide sequence ID" value="NZ_FOVE01000033.1"/>
</dbReference>
<organism evidence="7 8">
    <name type="scientific">Formivibrio citricus</name>
    <dbReference type="NCBI Taxonomy" id="83765"/>
    <lineage>
        <taxon>Bacteria</taxon>
        <taxon>Pseudomonadati</taxon>
        <taxon>Pseudomonadota</taxon>
        <taxon>Betaproteobacteria</taxon>
        <taxon>Neisseriales</taxon>
        <taxon>Chitinibacteraceae</taxon>
        <taxon>Formivibrio</taxon>
    </lineage>
</organism>
<keyword evidence="4" id="KW-0804">Transcription</keyword>
<dbReference type="Gene3D" id="3.40.190.290">
    <property type="match status" value="1"/>
</dbReference>
<dbReference type="SUPFAM" id="SSF53850">
    <property type="entry name" value="Periplasmic binding protein-like II"/>
    <property type="match status" value="1"/>
</dbReference>
<keyword evidence="3 7" id="KW-0238">DNA-binding</keyword>
<dbReference type="PRINTS" id="PR00039">
    <property type="entry name" value="HTHLYSR"/>
</dbReference>
<dbReference type="Pfam" id="PF03466">
    <property type="entry name" value="LysR_substrate"/>
    <property type="match status" value="1"/>
</dbReference>
<dbReference type="EMBL" id="FOVE01000033">
    <property type="protein sequence ID" value="SFO05433.1"/>
    <property type="molecule type" value="Genomic_DNA"/>
</dbReference>